<dbReference type="SUPFAM" id="SSF54523">
    <property type="entry name" value="Pili subunits"/>
    <property type="match status" value="1"/>
</dbReference>
<dbReference type="PANTHER" id="PTHR30093">
    <property type="entry name" value="GENERAL SECRETION PATHWAY PROTEIN G"/>
    <property type="match status" value="1"/>
</dbReference>
<reference evidence="2 3" key="1">
    <citation type="submission" date="2019-02" db="EMBL/GenBank/DDBJ databases">
        <title>Deep-cultivation of Planctomycetes and their phenomic and genomic characterization uncovers novel biology.</title>
        <authorList>
            <person name="Wiegand S."/>
            <person name="Jogler M."/>
            <person name="Boedeker C."/>
            <person name="Pinto D."/>
            <person name="Vollmers J."/>
            <person name="Rivas-Marin E."/>
            <person name="Kohn T."/>
            <person name="Peeters S.H."/>
            <person name="Heuer A."/>
            <person name="Rast P."/>
            <person name="Oberbeckmann S."/>
            <person name="Bunk B."/>
            <person name="Jeske O."/>
            <person name="Meyerdierks A."/>
            <person name="Storesund J.E."/>
            <person name="Kallscheuer N."/>
            <person name="Luecker S."/>
            <person name="Lage O.M."/>
            <person name="Pohl T."/>
            <person name="Merkel B.J."/>
            <person name="Hornburger P."/>
            <person name="Mueller R.-W."/>
            <person name="Bruemmer F."/>
            <person name="Labrenz M."/>
            <person name="Spormann A.M."/>
            <person name="Op den Camp H."/>
            <person name="Overmann J."/>
            <person name="Amann R."/>
            <person name="Jetten M.S.M."/>
            <person name="Mascher T."/>
            <person name="Medema M.H."/>
            <person name="Devos D.P."/>
            <person name="Kaster A.-K."/>
            <person name="Ovreas L."/>
            <person name="Rohde M."/>
            <person name="Galperin M.Y."/>
            <person name="Jogler C."/>
        </authorList>
    </citation>
    <scope>NUCLEOTIDE SEQUENCE [LARGE SCALE GENOMIC DNA]</scope>
    <source>
        <strain evidence="2 3">Pan216</strain>
    </source>
</reference>
<dbReference type="NCBIfam" id="TIGR02532">
    <property type="entry name" value="IV_pilin_GFxxxE"/>
    <property type="match status" value="1"/>
</dbReference>
<dbReference type="InterPro" id="IPR011453">
    <property type="entry name" value="DUF1559"/>
</dbReference>
<proteinExistence type="predicted"/>
<dbReference type="AlphaFoldDB" id="A0A518BAV2"/>
<dbReference type="Proteomes" id="UP000317093">
    <property type="component" value="Chromosome"/>
</dbReference>
<sequence length="312" mass="33960">MAAPSSFARPRRCAFTLIELLVVLAIIGFLLSLLMPAVMGARASAQRLQCTSRLHSIGVAITGFTDSHGEFPRTFCGATRENGRSRGYCFSGFVELLPWLDRHDVADKVNWKDETTDRGGQPPLIGDNASAMSAQIASLLCPSDTAPRMGASYRFCRGVLPNWPTDPGGAFCIYSKKPRDITKGLSQTAFVSERSRATALGFTDGSSLDFVTPCVAANQSGPAFLDEDCGATWFRGAHRHVTYVHYLPPNAVMKDCVASNQAFMSARSWHQGGVHVLYGDGHVAFVDNAIDLILWRRLATREEAFDQLGHGL</sequence>
<dbReference type="OrthoDB" id="273217at2"/>
<dbReference type="Pfam" id="PF07963">
    <property type="entry name" value="N_methyl"/>
    <property type="match status" value="1"/>
</dbReference>
<evidence type="ECO:0000313" key="2">
    <source>
        <dbReference type="EMBL" id="QDU64115.1"/>
    </source>
</evidence>
<accession>A0A518BAV2</accession>
<evidence type="ECO:0000259" key="1">
    <source>
        <dbReference type="Pfam" id="PF07596"/>
    </source>
</evidence>
<dbReference type="InterPro" id="IPR045584">
    <property type="entry name" value="Pilin-like"/>
</dbReference>
<dbReference type="PANTHER" id="PTHR30093:SF2">
    <property type="entry name" value="TYPE II SECRETION SYSTEM PROTEIN H"/>
    <property type="match status" value="1"/>
</dbReference>
<dbReference type="Pfam" id="PF07596">
    <property type="entry name" value="SBP_bac_10"/>
    <property type="match status" value="1"/>
</dbReference>
<name>A0A518BAV2_9BACT</name>
<evidence type="ECO:0000313" key="3">
    <source>
        <dbReference type="Proteomes" id="UP000317093"/>
    </source>
</evidence>
<dbReference type="NCBIfam" id="TIGR04294">
    <property type="entry name" value="pre_pil_HX9DG"/>
    <property type="match status" value="1"/>
</dbReference>
<dbReference type="RefSeq" id="WP_145262085.1">
    <property type="nucleotide sequence ID" value="NZ_CP036279.1"/>
</dbReference>
<gene>
    <name evidence="2" type="primary">pulG_14</name>
    <name evidence="2" type="ORF">Pan216_50040</name>
</gene>
<dbReference type="EMBL" id="CP036279">
    <property type="protein sequence ID" value="QDU64115.1"/>
    <property type="molecule type" value="Genomic_DNA"/>
</dbReference>
<dbReference type="InterPro" id="IPR012902">
    <property type="entry name" value="N_methyl_site"/>
</dbReference>
<keyword evidence="3" id="KW-1185">Reference proteome</keyword>
<dbReference type="Gene3D" id="3.30.700.10">
    <property type="entry name" value="Glycoprotein, Type 4 Pilin"/>
    <property type="match status" value="1"/>
</dbReference>
<dbReference type="KEGG" id="knv:Pan216_50040"/>
<dbReference type="InterPro" id="IPR027558">
    <property type="entry name" value="Pre_pil_HX9DG_C"/>
</dbReference>
<protein>
    <submittedName>
        <fullName evidence="2">Type II secretion system protein G</fullName>
    </submittedName>
</protein>
<feature type="domain" description="DUF1559" evidence="1">
    <location>
        <begin position="41"/>
        <end position="291"/>
    </location>
</feature>
<organism evidence="2 3">
    <name type="scientific">Kolteria novifilia</name>
    <dbReference type="NCBI Taxonomy" id="2527975"/>
    <lineage>
        <taxon>Bacteria</taxon>
        <taxon>Pseudomonadati</taxon>
        <taxon>Planctomycetota</taxon>
        <taxon>Planctomycetia</taxon>
        <taxon>Kolteriales</taxon>
        <taxon>Kolteriaceae</taxon>
        <taxon>Kolteria</taxon>
    </lineage>
</organism>